<evidence type="ECO:0000313" key="2">
    <source>
        <dbReference type="EMBL" id="CAD8301466.1"/>
    </source>
</evidence>
<dbReference type="AlphaFoldDB" id="A0A7R9Z2J0"/>
<gene>
    <name evidence="2" type="ORF">CEUR00632_LOCUS16071</name>
</gene>
<accession>A0A7R9Z2J0</accession>
<name>A0A7R9Z2J0_9CHLO</name>
<sequence>MPLSRPAQPHASTAGALIATQGHAAARVAASLQDAASAPQRRHHTHTGPRWQQQAAADTMVCTVGRRSERCRCSCHWPLAHMFIYWPSYTVQHRRCGCCSSMRRHAKQASTCAG</sequence>
<feature type="region of interest" description="Disordered" evidence="1">
    <location>
        <begin position="29"/>
        <end position="52"/>
    </location>
</feature>
<evidence type="ECO:0000256" key="1">
    <source>
        <dbReference type="SAM" id="MobiDB-lite"/>
    </source>
</evidence>
<dbReference type="EMBL" id="HBEC01034612">
    <property type="protein sequence ID" value="CAD8301466.1"/>
    <property type="molecule type" value="Transcribed_RNA"/>
</dbReference>
<reference evidence="2" key="1">
    <citation type="submission" date="2021-01" db="EMBL/GenBank/DDBJ databases">
        <authorList>
            <person name="Corre E."/>
            <person name="Pelletier E."/>
            <person name="Niang G."/>
            <person name="Scheremetjew M."/>
            <person name="Finn R."/>
            <person name="Kale V."/>
            <person name="Holt S."/>
            <person name="Cochrane G."/>
            <person name="Meng A."/>
            <person name="Brown T."/>
            <person name="Cohen L."/>
        </authorList>
    </citation>
    <scope>NUCLEOTIDE SEQUENCE</scope>
    <source>
        <strain evidence="2">CCMP219</strain>
    </source>
</reference>
<organism evidence="2">
    <name type="scientific">Chlamydomonas euryale</name>
    <dbReference type="NCBI Taxonomy" id="1486919"/>
    <lineage>
        <taxon>Eukaryota</taxon>
        <taxon>Viridiplantae</taxon>
        <taxon>Chlorophyta</taxon>
        <taxon>core chlorophytes</taxon>
        <taxon>Chlorophyceae</taxon>
        <taxon>CS clade</taxon>
        <taxon>Chlamydomonadales</taxon>
        <taxon>Chlamydomonadaceae</taxon>
        <taxon>Chlamydomonas</taxon>
    </lineage>
</organism>
<protein>
    <submittedName>
        <fullName evidence="2">Uncharacterized protein</fullName>
    </submittedName>
</protein>
<proteinExistence type="predicted"/>